<evidence type="ECO:0000313" key="2">
    <source>
        <dbReference type="Proteomes" id="UP001242045"/>
    </source>
</evidence>
<organism evidence="1 2">
    <name type="scientific">Variovorax boronicumulans</name>
    <dbReference type="NCBI Taxonomy" id="436515"/>
    <lineage>
        <taxon>Bacteria</taxon>
        <taxon>Pseudomonadati</taxon>
        <taxon>Pseudomonadota</taxon>
        <taxon>Betaproteobacteria</taxon>
        <taxon>Burkholderiales</taxon>
        <taxon>Comamonadaceae</taxon>
        <taxon>Variovorax</taxon>
    </lineage>
</organism>
<dbReference type="Proteomes" id="UP001242045">
    <property type="component" value="Unassembled WGS sequence"/>
</dbReference>
<reference evidence="1" key="1">
    <citation type="submission" date="2023-07" db="EMBL/GenBank/DDBJ databases">
        <title>Sorghum-associated microbial communities from plants grown in Nebraska, USA.</title>
        <authorList>
            <person name="Schachtman D."/>
        </authorList>
    </citation>
    <scope>NUCLEOTIDE SEQUENCE</scope>
    <source>
        <strain evidence="1">DS3754</strain>
    </source>
</reference>
<dbReference type="EMBL" id="JAUSRD010000010">
    <property type="protein sequence ID" value="MDP9894906.1"/>
    <property type="molecule type" value="Genomic_DNA"/>
</dbReference>
<name>A0AAW8D0A3_9BURK</name>
<comment type="caution">
    <text evidence="1">The sequence shown here is derived from an EMBL/GenBank/DDBJ whole genome shotgun (WGS) entry which is preliminary data.</text>
</comment>
<accession>A0AAW8D0A3</accession>
<proteinExistence type="predicted"/>
<gene>
    <name evidence="1" type="ORF">J2W31_004031</name>
</gene>
<protein>
    <submittedName>
        <fullName evidence="1">Uncharacterized protein</fullName>
    </submittedName>
</protein>
<evidence type="ECO:0000313" key="1">
    <source>
        <dbReference type="EMBL" id="MDP9894906.1"/>
    </source>
</evidence>
<dbReference type="RefSeq" id="WP_307685840.1">
    <property type="nucleotide sequence ID" value="NZ_JAUSRD010000010.1"/>
</dbReference>
<sequence>MPLSSKAPGAKDTYEDDYTNHCKLNGPMNVSRRLDFARNAAMLDLLGGCVHY</sequence>
<dbReference type="AlphaFoldDB" id="A0AAW8D0A3"/>